<keyword evidence="1" id="KW-0472">Membrane</keyword>
<comment type="caution">
    <text evidence="2">The sequence shown here is derived from an EMBL/GenBank/DDBJ whole genome shotgun (WGS) entry which is preliminary data.</text>
</comment>
<evidence type="ECO:0000313" key="2">
    <source>
        <dbReference type="EMBL" id="GAV02884.1"/>
    </source>
</evidence>
<keyword evidence="3" id="KW-1185">Reference proteome</keyword>
<feature type="transmembrane region" description="Helical" evidence="1">
    <location>
        <begin position="116"/>
        <end position="136"/>
    </location>
</feature>
<name>A0A1D1VV77_RAMVA</name>
<evidence type="ECO:0000256" key="1">
    <source>
        <dbReference type="SAM" id="Phobius"/>
    </source>
</evidence>
<protein>
    <submittedName>
        <fullName evidence="2">Uncharacterized protein</fullName>
    </submittedName>
</protein>
<proteinExistence type="predicted"/>
<dbReference type="Proteomes" id="UP000186922">
    <property type="component" value="Unassembled WGS sequence"/>
</dbReference>
<feature type="transmembrane region" description="Helical" evidence="1">
    <location>
        <begin position="156"/>
        <end position="180"/>
    </location>
</feature>
<organism evidence="2 3">
    <name type="scientific">Ramazzottius varieornatus</name>
    <name type="common">Water bear</name>
    <name type="synonym">Tardigrade</name>
    <dbReference type="NCBI Taxonomy" id="947166"/>
    <lineage>
        <taxon>Eukaryota</taxon>
        <taxon>Metazoa</taxon>
        <taxon>Ecdysozoa</taxon>
        <taxon>Tardigrada</taxon>
        <taxon>Eutardigrada</taxon>
        <taxon>Parachela</taxon>
        <taxon>Hypsibioidea</taxon>
        <taxon>Ramazzottiidae</taxon>
        <taxon>Ramazzottius</taxon>
    </lineage>
</organism>
<keyword evidence="1" id="KW-0812">Transmembrane</keyword>
<reference evidence="2 3" key="1">
    <citation type="journal article" date="2016" name="Nat. Commun.">
        <title>Extremotolerant tardigrade genome and improved radiotolerance of human cultured cells by tardigrade-unique protein.</title>
        <authorList>
            <person name="Hashimoto T."/>
            <person name="Horikawa D.D."/>
            <person name="Saito Y."/>
            <person name="Kuwahara H."/>
            <person name="Kozuka-Hata H."/>
            <person name="Shin-I T."/>
            <person name="Minakuchi Y."/>
            <person name="Ohishi K."/>
            <person name="Motoyama A."/>
            <person name="Aizu T."/>
            <person name="Enomoto A."/>
            <person name="Kondo K."/>
            <person name="Tanaka S."/>
            <person name="Hara Y."/>
            <person name="Koshikawa S."/>
            <person name="Sagara H."/>
            <person name="Miura T."/>
            <person name="Yokobori S."/>
            <person name="Miyagawa K."/>
            <person name="Suzuki Y."/>
            <person name="Kubo T."/>
            <person name="Oyama M."/>
            <person name="Kohara Y."/>
            <person name="Fujiyama A."/>
            <person name="Arakawa K."/>
            <person name="Katayama T."/>
            <person name="Toyoda A."/>
            <person name="Kunieda T."/>
        </authorList>
    </citation>
    <scope>NUCLEOTIDE SEQUENCE [LARGE SCALE GENOMIC DNA]</scope>
    <source>
        <strain evidence="2 3">YOKOZUNA-1</strain>
    </source>
</reference>
<dbReference type="AlphaFoldDB" id="A0A1D1VV77"/>
<evidence type="ECO:0000313" key="3">
    <source>
        <dbReference type="Proteomes" id="UP000186922"/>
    </source>
</evidence>
<gene>
    <name evidence="2" type="primary">RvY_13391-1</name>
    <name evidence="2" type="synonym">RvY_13391.1</name>
    <name evidence="2" type="ORF">RvY_13391</name>
</gene>
<accession>A0A1D1VV77</accession>
<feature type="transmembrane region" description="Helical" evidence="1">
    <location>
        <begin position="44"/>
        <end position="68"/>
    </location>
</feature>
<sequence length="223" mass="24829">MNVIWTVQAATADVNGTRHDDPLAPPNPVLTISRRTGFRMTFRVLSHVLADQVMVLLGLWALMIVDLLRSINTKLQSMEETKCDSLKVSTQCDLMGTLMERYEDVRDLWEKINSSFMLLHGVAYGSDVTAMLGYVISGIGSLSPKKQQELSIPFGVLFLSQAVSVSFRILIMSLPLIMVYEEHRLNTTFPEEKRTADDSEVKVGAHLLKNLVQTSDGGNLPFA</sequence>
<dbReference type="EMBL" id="BDGG01000008">
    <property type="protein sequence ID" value="GAV02884.1"/>
    <property type="molecule type" value="Genomic_DNA"/>
</dbReference>
<keyword evidence="1" id="KW-1133">Transmembrane helix</keyword>